<evidence type="ECO:0000313" key="2">
    <source>
        <dbReference type="EMBL" id="AMD43527.1"/>
    </source>
</evidence>
<name>A0A1L2C9F4_9CAUD</name>
<dbReference type="Gene3D" id="1.20.5.340">
    <property type="match status" value="1"/>
</dbReference>
<keyword evidence="1" id="KW-0175">Coiled coil</keyword>
<evidence type="ECO:0000313" key="3">
    <source>
        <dbReference type="Proteomes" id="UP000225746"/>
    </source>
</evidence>
<organism evidence="2 3">
    <name type="scientific">Pseudomonas phage ZC08</name>
    <dbReference type="NCBI Taxonomy" id="1622116"/>
    <lineage>
        <taxon>Viruses</taxon>
        <taxon>Duplodnaviria</taxon>
        <taxon>Heunggongvirae</taxon>
        <taxon>Uroviricota</taxon>
        <taxon>Caudoviricetes</taxon>
        <taxon>Schitoviridae</taxon>
        <taxon>Zicotriavirus</taxon>
        <taxon>Zicotriavirus ZC08</taxon>
    </lineage>
</organism>
<evidence type="ECO:0000256" key="1">
    <source>
        <dbReference type="SAM" id="Coils"/>
    </source>
</evidence>
<feature type="coiled-coil region" evidence="1">
    <location>
        <begin position="77"/>
        <end position="160"/>
    </location>
</feature>
<dbReference type="Proteomes" id="UP000225746">
    <property type="component" value="Segment"/>
</dbReference>
<proteinExistence type="predicted"/>
<gene>
    <name evidence="2" type="ORF">ZC08_029</name>
</gene>
<sequence>MTNPFNQIRFRGEHELGRAYMDIKKALENLSDIKLVADNIKNLRSGNIELRSEGSVLQWKYVNGTEWNDLVDLQILVEEYDEKFVQINQTLQNLNTQLNNFNGIVSGHSSTLSDLDQALQNLNTQLSDLSGIISTHEDTISLLESSVANLTSRVEALENNNGGEE</sequence>
<protein>
    <submittedName>
        <fullName evidence="2">Uncharacterized protein</fullName>
    </submittedName>
</protein>
<reference evidence="2" key="2">
    <citation type="journal article" date="2017" name="BMC Genomics">
        <title>Three novel Pseudomonas phages isolated from composting provide insights into the evolution and diversity of tailed phages.</title>
        <authorList>
            <person name="Amgarten D."/>
            <person name="Martins L.F."/>
            <person name="Lombardi K.C."/>
            <person name="Antunes L.P."/>
            <person name="de Souza A.P.S."/>
            <person name="Nicastro G.G."/>
            <person name="Kitajima E.W."/>
            <person name="Quaggio R.B."/>
            <person name="Upton C."/>
            <person name="Setubal J.C."/>
            <person name="da Silva A.M."/>
        </authorList>
    </citation>
    <scope>NUCLEOTIDE SEQUENCE [LARGE SCALE GENOMIC DNA]</scope>
</reference>
<reference evidence="2" key="1">
    <citation type="submission" date="2015-12" db="EMBL/GenBank/DDBJ databases">
        <authorList>
            <person name="Shamseldin A."/>
            <person name="Moawad H."/>
            <person name="Abd El-Rahim W.M."/>
            <person name="Sadowsky M.J."/>
        </authorList>
    </citation>
    <scope>NUCLEOTIDE SEQUENCE</scope>
</reference>
<dbReference type="EMBL" id="KU356691">
    <property type="protein sequence ID" value="AMD43527.1"/>
    <property type="molecule type" value="Genomic_DNA"/>
</dbReference>
<keyword evidence="3" id="KW-1185">Reference proteome</keyword>
<dbReference type="SUPFAM" id="SSF90257">
    <property type="entry name" value="Myosin rod fragments"/>
    <property type="match status" value="1"/>
</dbReference>
<accession>A0A1L2C9F4</accession>